<keyword evidence="7 11" id="KW-0630">Potassium</keyword>
<comment type="subunit">
    <text evidence="11">The system is composed of three essential subunits: KdpA, KdpB and KdpC.</text>
</comment>
<evidence type="ECO:0000256" key="7">
    <source>
        <dbReference type="ARBA" id="ARBA00022958"/>
    </source>
</evidence>
<reference evidence="12 13" key="1">
    <citation type="submission" date="2015-11" db="EMBL/GenBank/DDBJ databases">
        <authorList>
            <person name="Sahl J."/>
            <person name="Wagner D."/>
            <person name="Keim P."/>
        </authorList>
    </citation>
    <scope>NUCLEOTIDE SEQUENCE [LARGE SCALE GENOMIC DNA]</scope>
    <source>
        <strain evidence="12 13">BDU18</strain>
    </source>
</reference>
<evidence type="ECO:0000256" key="1">
    <source>
        <dbReference type="ARBA" id="ARBA00022448"/>
    </source>
</evidence>
<keyword evidence="2 11" id="KW-1003">Cell membrane</keyword>
<evidence type="ECO:0000256" key="9">
    <source>
        <dbReference type="ARBA" id="ARBA00023065"/>
    </source>
</evidence>
<protein>
    <recommendedName>
        <fullName evidence="11">Potassium-transporting ATPase KdpC subunit</fullName>
    </recommendedName>
    <alternativeName>
        <fullName evidence="11">ATP phosphohydrolase [potassium-transporting] C chain</fullName>
    </alternativeName>
    <alternativeName>
        <fullName evidence="11">Potassium-binding and translocating subunit C</fullName>
    </alternativeName>
    <alternativeName>
        <fullName evidence="11">Potassium-translocating ATPase C chain</fullName>
    </alternativeName>
</protein>
<keyword evidence="5 11" id="KW-0547">Nucleotide-binding</keyword>
<keyword evidence="8 11" id="KW-1133">Transmembrane helix</keyword>
<gene>
    <name evidence="11" type="primary">kdpC</name>
    <name evidence="12" type="ORF">WS72_12755</name>
</gene>
<dbReference type="EMBL" id="LNJQ01000001">
    <property type="protein sequence ID" value="KWZ43636.1"/>
    <property type="molecule type" value="Genomic_DNA"/>
</dbReference>
<evidence type="ECO:0000256" key="5">
    <source>
        <dbReference type="ARBA" id="ARBA00022741"/>
    </source>
</evidence>
<evidence type="ECO:0000256" key="3">
    <source>
        <dbReference type="ARBA" id="ARBA00022538"/>
    </source>
</evidence>
<dbReference type="Proteomes" id="UP000070255">
    <property type="component" value="Unassembled WGS sequence"/>
</dbReference>
<keyword evidence="1 11" id="KW-0813">Transport</keyword>
<evidence type="ECO:0000256" key="6">
    <source>
        <dbReference type="ARBA" id="ARBA00022840"/>
    </source>
</evidence>
<dbReference type="RefSeq" id="WP_060821327.1">
    <property type="nucleotide sequence ID" value="NZ_LNJQ01000001.1"/>
</dbReference>
<dbReference type="NCBIfam" id="TIGR00681">
    <property type="entry name" value="kdpC"/>
    <property type="match status" value="1"/>
</dbReference>
<sequence length="196" mass="20402">MKSLFRPLIVVFVVLTVVTGLAYPAVMTVFGQAVFPSQANGSLVEKGGKIVGSALIGQQFDAPQYFWGRLSATSPMPYNATGSGGSNLGPLNPSLKDQVKGRLDALKAAGTDLSKSVPVDLVTASASGLDPEISPAAADYQVARVAQARKMPEADVRRLVADNTAGRQFGVLGEPRVNVLKLNLALDAAQATQAAH</sequence>
<proteinExistence type="inferred from homology"/>
<evidence type="ECO:0000313" key="12">
    <source>
        <dbReference type="EMBL" id="KWZ43636.1"/>
    </source>
</evidence>
<keyword evidence="9 11" id="KW-0406">Ion transport</keyword>
<name>A0ABR5TF78_9BURK</name>
<comment type="caution">
    <text evidence="12">The sequence shown here is derived from an EMBL/GenBank/DDBJ whole genome shotgun (WGS) entry which is preliminary data.</text>
</comment>
<dbReference type="HAMAP" id="MF_00276">
    <property type="entry name" value="KdpC"/>
    <property type="match status" value="1"/>
</dbReference>
<evidence type="ECO:0000256" key="4">
    <source>
        <dbReference type="ARBA" id="ARBA00022692"/>
    </source>
</evidence>
<evidence type="ECO:0000256" key="8">
    <source>
        <dbReference type="ARBA" id="ARBA00022989"/>
    </source>
</evidence>
<accession>A0ABR5TF78</accession>
<evidence type="ECO:0000256" key="10">
    <source>
        <dbReference type="ARBA" id="ARBA00023136"/>
    </source>
</evidence>
<dbReference type="PANTHER" id="PTHR30042:SF2">
    <property type="entry name" value="POTASSIUM-TRANSPORTING ATPASE KDPC SUBUNIT"/>
    <property type="match status" value="1"/>
</dbReference>
<evidence type="ECO:0000313" key="13">
    <source>
        <dbReference type="Proteomes" id="UP000070255"/>
    </source>
</evidence>
<evidence type="ECO:0000256" key="11">
    <source>
        <dbReference type="HAMAP-Rule" id="MF_00276"/>
    </source>
</evidence>
<keyword evidence="13" id="KW-1185">Reference proteome</keyword>
<dbReference type="PIRSF" id="PIRSF001296">
    <property type="entry name" value="K_ATPase_KdpC"/>
    <property type="match status" value="1"/>
</dbReference>
<dbReference type="Pfam" id="PF02669">
    <property type="entry name" value="KdpC"/>
    <property type="match status" value="1"/>
</dbReference>
<dbReference type="NCBIfam" id="NF001454">
    <property type="entry name" value="PRK00315.1"/>
    <property type="match status" value="1"/>
</dbReference>
<keyword evidence="3 11" id="KW-0633">Potassium transport</keyword>
<comment type="similarity">
    <text evidence="11">Belongs to the KdpC family.</text>
</comment>
<dbReference type="InterPro" id="IPR003820">
    <property type="entry name" value="KdpC"/>
</dbReference>
<comment type="function">
    <text evidence="11">Part of the high-affinity ATP-driven potassium transport (or Kdp) system, which catalyzes the hydrolysis of ATP coupled with the electrogenic transport of potassium into the cytoplasm. This subunit acts as a catalytic chaperone that increases the ATP-binding affinity of the ATP-hydrolyzing subunit KdpB by the formation of a transient KdpB/KdpC/ATP ternary complex.</text>
</comment>
<keyword evidence="4 11" id="KW-0812">Transmembrane</keyword>
<comment type="subcellular location">
    <subcellularLocation>
        <location evidence="11">Cell membrane</location>
        <topology evidence="11">Single-pass membrane protein</topology>
    </subcellularLocation>
</comment>
<dbReference type="PANTHER" id="PTHR30042">
    <property type="entry name" value="POTASSIUM-TRANSPORTING ATPASE C CHAIN"/>
    <property type="match status" value="1"/>
</dbReference>
<keyword evidence="6 11" id="KW-0067">ATP-binding</keyword>
<keyword evidence="10 11" id="KW-0472">Membrane</keyword>
<evidence type="ECO:0000256" key="2">
    <source>
        <dbReference type="ARBA" id="ARBA00022475"/>
    </source>
</evidence>
<organism evidence="12 13">
    <name type="scientific">Burkholderia savannae</name>
    <dbReference type="NCBI Taxonomy" id="1637837"/>
    <lineage>
        <taxon>Bacteria</taxon>
        <taxon>Pseudomonadati</taxon>
        <taxon>Pseudomonadota</taxon>
        <taxon>Betaproteobacteria</taxon>
        <taxon>Burkholderiales</taxon>
        <taxon>Burkholderiaceae</taxon>
        <taxon>Burkholderia</taxon>
        <taxon>pseudomallei group</taxon>
    </lineage>
</organism>